<name>A0ABR0URT6_REHGL</name>
<feature type="domain" description="BRCT" evidence="2">
    <location>
        <begin position="50"/>
        <end position="124"/>
    </location>
</feature>
<feature type="compositionally biased region" description="Acidic residues" evidence="1">
    <location>
        <begin position="1"/>
        <end position="10"/>
    </location>
</feature>
<feature type="compositionally biased region" description="Basic and acidic residues" evidence="1">
    <location>
        <begin position="208"/>
        <end position="217"/>
    </location>
</feature>
<dbReference type="Gene3D" id="3.40.50.10190">
    <property type="entry name" value="BRCT domain"/>
    <property type="match status" value="1"/>
</dbReference>
<protein>
    <recommendedName>
        <fullName evidence="2">BRCT domain-containing protein</fullName>
    </recommendedName>
</protein>
<feature type="domain" description="BRCT" evidence="2">
    <location>
        <begin position="175"/>
        <end position="197"/>
    </location>
</feature>
<feature type="compositionally biased region" description="Basic and acidic residues" evidence="1">
    <location>
        <begin position="30"/>
        <end position="40"/>
    </location>
</feature>
<sequence>MSSREEENDDSEKPKQPRNHGKSTKVPKTNHLERKGEEKSASATSSGASDFSKLMEGIVFALSGFVNPERGVLRSKMLEMGAEYQPDWNSNCTLLVCAFANTPKFRQVKADGGTIISKWLAQAVVGIVIGNCNMLTLRAPGLDGQFSLNNLHILLERPVFLLSLSLLKTYCGLDVIKDWISECYNERKLVDIEPFLLHAGKPWRKQGISHEDGEDIKPSTSSKSLKQDEKGLHSKKTTGSSKMKGCFSPSKVKKWAVEDLKRTIAWLESQDEKDAIEALKQGLVWAFWLIIVFLHHYVLLENETVQFNPTKSSWHRTDSRAMGLPSRVVEELAQFDRNRDDTALPSKEDLCREAMACKQIYELEFLNMEHEDIVASKKRPETHGSKKVNKKENVAKDDPCYDSDATIEMTEDEINQAYNTVARSL</sequence>
<proteinExistence type="predicted"/>
<feature type="region of interest" description="Disordered" evidence="1">
    <location>
        <begin position="206"/>
        <end position="245"/>
    </location>
</feature>
<dbReference type="PANTHER" id="PTHR11370:SF5">
    <property type="entry name" value="DNA REPAIR PROTEIN XRCC1"/>
    <property type="match status" value="1"/>
</dbReference>
<feature type="compositionally biased region" description="Basic residues" evidence="1">
    <location>
        <begin position="16"/>
        <end position="25"/>
    </location>
</feature>
<dbReference type="EMBL" id="JABTTQ020002285">
    <property type="protein sequence ID" value="KAK6124902.1"/>
    <property type="molecule type" value="Genomic_DNA"/>
</dbReference>
<accession>A0ABR0URT6</accession>
<feature type="compositionally biased region" description="Basic and acidic residues" evidence="1">
    <location>
        <begin position="376"/>
        <end position="399"/>
    </location>
</feature>
<feature type="region of interest" description="Disordered" evidence="1">
    <location>
        <begin position="376"/>
        <end position="401"/>
    </location>
</feature>
<evidence type="ECO:0000313" key="3">
    <source>
        <dbReference type="EMBL" id="KAK6124902.1"/>
    </source>
</evidence>
<dbReference type="PANTHER" id="PTHR11370">
    <property type="entry name" value="DNA-REPAIR PROTEIN XRCC1"/>
    <property type="match status" value="1"/>
</dbReference>
<organism evidence="3 4">
    <name type="scientific">Rehmannia glutinosa</name>
    <name type="common">Chinese foxglove</name>
    <dbReference type="NCBI Taxonomy" id="99300"/>
    <lineage>
        <taxon>Eukaryota</taxon>
        <taxon>Viridiplantae</taxon>
        <taxon>Streptophyta</taxon>
        <taxon>Embryophyta</taxon>
        <taxon>Tracheophyta</taxon>
        <taxon>Spermatophyta</taxon>
        <taxon>Magnoliopsida</taxon>
        <taxon>eudicotyledons</taxon>
        <taxon>Gunneridae</taxon>
        <taxon>Pentapetalae</taxon>
        <taxon>asterids</taxon>
        <taxon>lamiids</taxon>
        <taxon>Lamiales</taxon>
        <taxon>Orobanchaceae</taxon>
        <taxon>Rehmannieae</taxon>
        <taxon>Rehmannia</taxon>
    </lineage>
</organism>
<reference evidence="3 4" key="1">
    <citation type="journal article" date="2021" name="Comput. Struct. Biotechnol. J.">
        <title>De novo genome assembly of the potent medicinal plant Rehmannia glutinosa using nanopore technology.</title>
        <authorList>
            <person name="Ma L."/>
            <person name="Dong C."/>
            <person name="Song C."/>
            <person name="Wang X."/>
            <person name="Zheng X."/>
            <person name="Niu Y."/>
            <person name="Chen S."/>
            <person name="Feng W."/>
        </authorList>
    </citation>
    <scope>NUCLEOTIDE SEQUENCE [LARGE SCALE GENOMIC DNA]</scope>
    <source>
        <strain evidence="3">DH-2019</strain>
    </source>
</reference>
<dbReference type="InterPro" id="IPR036420">
    <property type="entry name" value="BRCT_dom_sf"/>
</dbReference>
<dbReference type="PROSITE" id="PS50172">
    <property type="entry name" value="BRCT"/>
    <property type="match status" value="2"/>
</dbReference>
<feature type="region of interest" description="Disordered" evidence="1">
    <location>
        <begin position="1"/>
        <end position="48"/>
    </location>
</feature>
<dbReference type="SUPFAM" id="SSF52113">
    <property type="entry name" value="BRCT domain"/>
    <property type="match status" value="1"/>
</dbReference>
<keyword evidence="4" id="KW-1185">Reference proteome</keyword>
<gene>
    <name evidence="3" type="ORF">DH2020_041363</name>
</gene>
<dbReference type="InterPro" id="IPR001357">
    <property type="entry name" value="BRCT_dom"/>
</dbReference>
<evidence type="ECO:0000256" key="1">
    <source>
        <dbReference type="SAM" id="MobiDB-lite"/>
    </source>
</evidence>
<evidence type="ECO:0000313" key="4">
    <source>
        <dbReference type="Proteomes" id="UP001318860"/>
    </source>
</evidence>
<comment type="caution">
    <text evidence="3">The sequence shown here is derived from an EMBL/GenBank/DDBJ whole genome shotgun (WGS) entry which is preliminary data.</text>
</comment>
<dbReference type="Pfam" id="PF12738">
    <property type="entry name" value="PTCB-BRCT"/>
    <property type="match status" value="1"/>
</dbReference>
<evidence type="ECO:0000259" key="2">
    <source>
        <dbReference type="PROSITE" id="PS50172"/>
    </source>
</evidence>
<dbReference type="Proteomes" id="UP001318860">
    <property type="component" value="Unassembled WGS sequence"/>
</dbReference>